<feature type="transmembrane region" description="Helical" evidence="13">
    <location>
        <begin position="58"/>
        <end position="80"/>
    </location>
</feature>
<dbReference type="GO" id="GO:0005506">
    <property type="term" value="F:iron ion binding"/>
    <property type="evidence" value="ECO:0007669"/>
    <property type="project" value="TreeGrafter"/>
</dbReference>
<comment type="subcellular location">
    <subcellularLocation>
        <location evidence="1">Membrane</location>
        <topology evidence="1">Multi-pass membrane protein</topology>
    </subcellularLocation>
</comment>
<keyword evidence="8" id="KW-0408">Iron</keyword>
<evidence type="ECO:0000256" key="4">
    <source>
        <dbReference type="ARBA" id="ARBA00022692"/>
    </source>
</evidence>
<dbReference type="Proteomes" id="UP001152799">
    <property type="component" value="Chromosome 2"/>
</dbReference>
<gene>
    <name evidence="15" type="ORF">CEUTPL_LOCUS5997</name>
</gene>
<dbReference type="EMBL" id="OU892278">
    <property type="protein sequence ID" value="CAG9765391.1"/>
    <property type="molecule type" value="Genomic_DNA"/>
</dbReference>
<dbReference type="GO" id="GO:0006636">
    <property type="term" value="P:unsaturated fatty acid biosynthetic process"/>
    <property type="evidence" value="ECO:0007669"/>
    <property type="project" value="TreeGrafter"/>
</dbReference>
<dbReference type="InterPro" id="IPR015876">
    <property type="entry name" value="Acyl-CoA_DS"/>
</dbReference>
<evidence type="ECO:0000256" key="1">
    <source>
        <dbReference type="ARBA" id="ARBA00004141"/>
    </source>
</evidence>
<evidence type="ECO:0000256" key="3">
    <source>
        <dbReference type="ARBA" id="ARBA00022516"/>
    </source>
</evidence>
<evidence type="ECO:0000256" key="7">
    <source>
        <dbReference type="ARBA" id="ARBA00023002"/>
    </source>
</evidence>
<evidence type="ECO:0000256" key="12">
    <source>
        <dbReference type="RuleBase" id="RU000581"/>
    </source>
</evidence>
<dbReference type="Pfam" id="PF00487">
    <property type="entry name" value="FA_desaturase"/>
    <property type="match status" value="1"/>
</dbReference>
<evidence type="ECO:0000256" key="5">
    <source>
        <dbReference type="ARBA" id="ARBA00022832"/>
    </source>
</evidence>
<evidence type="ECO:0000256" key="13">
    <source>
        <dbReference type="SAM" id="Phobius"/>
    </source>
</evidence>
<comment type="cofactor">
    <cofactor evidence="12">
        <name>Fe(2+)</name>
        <dbReference type="ChEBI" id="CHEBI:29033"/>
    </cofactor>
</comment>
<dbReference type="InterPro" id="IPR005804">
    <property type="entry name" value="FA_desaturase_dom"/>
</dbReference>
<comment type="similarity">
    <text evidence="2 12">Belongs to the fatty acid desaturase type 1 family.</text>
</comment>
<name>A0A9N9QD21_9CUCU</name>
<feature type="domain" description="Fatty acid desaturase" evidence="14">
    <location>
        <begin position="63"/>
        <end position="261"/>
    </location>
</feature>
<protein>
    <recommendedName>
        <fullName evidence="14">Fatty acid desaturase domain-containing protein</fullName>
    </recommendedName>
</protein>
<reference evidence="15" key="1">
    <citation type="submission" date="2022-01" db="EMBL/GenBank/DDBJ databases">
        <authorList>
            <person name="King R."/>
        </authorList>
    </citation>
    <scope>NUCLEOTIDE SEQUENCE</scope>
</reference>
<proteinExistence type="inferred from homology"/>
<dbReference type="PANTHER" id="PTHR11351:SF31">
    <property type="entry name" value="DESATURASE 1, ISOFORM A-RELATED"/>
    <property type="match status" value="1"/>
</dbReference>
<feature type="transmembrane region" description="Helical" evidence="13">
    <location>
        <begin position="28"/>
        <end position="52"/>
    </location>
</feature>
<evidence type="ECO:0000256" key="6">
    <source>
        <dbReference type="ARBA" id="ARBA00022989"/>
    </source>
</evidence>
<comment type="domain">
    <text evidence="12">The histidine box domains are involved in binding the catalytic metal ions.</text>
</comment>
<dbReference type="GO" id="GO:0005789">
    <property type="term" value="C:endoplasmic reticulum membrane"/>
    <property type="evidence" value="ECO:0007669"/>
    <property type="project" value="TreeGrafter"/>
</dbReference>
<evidence type="ECO:0000256" key="2">
    <source>
        <dbReference type="ARBA" id="ARBA00009295"/>
    </source>
</evidence>
<dbReference type="CDD" id="cd03505">
    <property type="entry name" value="Delta9-FADS-like"/>
    <property type="match status" value="1"/>
</dbReference>
<accession>A0A9N9QD21</accession>
<keyword evidence="11 12" id="KW-0275">Fatty acid biosynthesis</keyword>
<keyword evidence="9" id="KW-0443">Lipid metabolism</keyword>
<keyword evidence="16" id="KW-1185">Reference proteome</keyword>
<keyword evidence="10 13" id="KW-0472">Membrane</keyword>
<evidence type="ECO:0000259" key="14">
    <source>
        <dbReference type="Pfam" id="PF00487"/>
    </source>
</evidence>
<evidence type="ECO:0000313" key="15">
    <source>
        <dbReference type="EMBL" id="CAG9765391.1"/>
    </source>
</evidence>
<dbReference type="PRINTS" id="PR00075">
    <property type="entry name" value="FACDDSATRASE"/>
</dbReference>
<evidence type="ECO:0000256" key="11">
    <source>
        <dbReference type="ARBA" id="ARBA00023160"/>
    </source>
</evidence>
<dbReference type="PANTHER" id="PTHR11351">
    <property type="entry name" value="ACYL-COA DESATURASE"/>
    <property type="match status" value="1"/>
</dbReference>
<dbReference type="AlphaFoldDB" id="A0A9N9QD21"/>
<dbReference type="OrthoDB" id="10260134at2759"/>
<organism evidence="15 16">
    <name type="scientific">Ceutorhynchus assimilis</name>
    <name type="common">cabbage seed weevil</name>
    <dbReference type="NCBI Taxonomy" id="467358"/>
    <lineage>
        <taxon>Eukaryota</taxon>
        <taxon>Metazoa</taxon>
        <taxon>Ecdysozoa</taxon>
        <taxon>Arthropoda</taxon>
        <taxon>Hexapoda</taxon>
        <taxon>Insecta</taxon>
        <taxon>Pterygota</taxon>
        <taxon>Neoptera</taxon>
        <taxon>Endopterygota</taxon>
        <taxon>Coleoptera</taxon>
        <taxon>Polyphaga</taxon>
        <taxon>Cucujiformia</taxon>
        <taxon>Curculionidae</taxon>
        <taxon>Ceutorhynchinae</taxon>
        <taxon>Ceutorhynchus</taxon>
    </lineage>
</organism>
<keyword evidence="6 13" id="KW-1133">Transmembrane helix</keyword>
<feature type="transmembrane region" description="Helical" evidence="13">
    <location>
        <begin position="207"/>
        <end position="227"/>
    </location>
</feature>
<feature type="transmembrane region" description="Helical" evidence="13">
    <location>
        <begin position="174"/>
        <end position="195"/>
    </location>
</feature>
<evidence type="ECO:0000313" key="16">
    <source>
        <dbReference type="Proteomes" id="UP001152799"/>
    </source>
</evidence>
<evidence type="ECO:0000256" key="8">
    <source>
        <dbReference type="ARBA" id="ARBA00023004"/>
    </source>
</evidence>
<dbReference type="GO" id="GO:0004768">
    <property type="term" value="F:stearoyl-CoA 9-desaturase activity"/>
    <property type="evidence" value="ECO:0007669"/>
    <property type="project" value="TreeGrafter"/>
</dbReference>
<keyword evidence="3 12" id="KW-0444">Lipid biosynthesis</keyword>
<sequence>MASCITENLSSALQFNENKNPKVTYKIVWSNVVLFTSLHLVGVYGCYLTIFAAKVDTIIYAFGLYMLSAFGITGGAHRLWSHRSYKAKLPLRIFLIICHTISYENSVIRWARDHRVHHKYQETEADPHNAKRGFFFSHIGWLLVKKHPAVEAKGKTIDMTDLYSDALVKFQHKYISILGVLMAIIIPTALPMLIWNETFKSAYSLNVFRILAGLHVTWLVNSAAHLYGNRPYDRNIGARQNSFVSFVGIGEGWHNFHHAFPWDYRASDFGTLNLTLHLLNFFARIGWAYDLKIATPDAVQRRCLRTGDSNENDF</sequence>
<evidence type="ECO:0000256" key="9">
    <source>
        <dbReference type="ARBA" id="ARBA00023098"/>
    </source>
</evidence>
<keyword evidence="5" id="KW-0276">Fatty acid metabolism</keyword>
<keyword evidence="4 12" id="KW-0812">Transmembrane</keyword>
<keyword evidence="7 12" id="KW-0560">Oxidoreductase</keyword>
<evidence type="ECO:0000256" key="10">
    <source>
        <dbReference type="ARBA" id="ARBA00023136"/>
    </source>
</evidence>